<feature type="transmembrane region" description="Helical" evidence="1">
    <location>
        <begin position="12"/>
        <end position="28"/>
    </location>
</feature>
<proteinExistence type="predicted"/>
<feature type="transmembrane region" description="Helical" evidence="1">
    <location>
        <begin position="72"/>
        <end position="93"/>
    </location>
</feature>
<keyword evidence="3" id="KW-1185">Reference proteome</keyword>
<accession>A0A2N3HS68</accession>
<evidence type="ECO:0000313" key="2">
    <source>
        <dbReference type="EMBL" id="PKQ60908.1"/>
    </source>
</evidence>
<keyword evidence="1" id="KW-0472">Membrane</keyword>
<dbReference type="Proteomes" id="UP000233618">
    <property type="component" value="Unassembled WGS sequence"/>
</dbReference>
<comment type="caution">
    <text evidence="2">The sequence shown here is derived from an EMBL/GenBank/DDBJ whole genome shotgun (WGS) entry which is preliminary data.</text>
</comment>
<feature type="transmembrane region" description="Helical" evidence="1">
    <location>
        <begin position="34"/>
        <end position="52"/>
    </location>
</feature>
<dbReference type="EMBL" id="MVDE01000052">
    <property type="protein sequence ID" value="PKQ60908.1"/>
    <property type="molecule type" value="Genomic_DNA"/>
</dbReference>
<sequence length="130" mass="15247">MEKSFKKYIRNLGIISGALLVISVLMYLTLLKPWFNYVFPFVILYFFLISSFQHYKLIKSAKNNPRVFNTNYMAWFGIKLFAHLSFVIIYVLLDRSQALSFVLFFGFCYVVYTTYDVVSLSNTLRSGNVK</sequence>
<evidence type="ECO:0000256" key="1">
    <source>
        <dbReference type="SAM" id="Phobius"/>
    </source>
</evidence>
<protein>
    <submittedName>
        <fullName evidence="2">Uncharacterized protein</fullName>
    </submittedName>
</protein>
<name>A0A2N3HS68_9BACT</name>
<feature type="transmembrane region" description="Helical" evidence="1">
    <location>
        <begin position="99"/>
        <end position="118"/>
    </location>
</feature>
<keyword evidence="1" id="KW-0812">Transmembrane</keyword>
<gene>
    <name evidence="2" type="ORF">BZG01_20270</name>
</gene>
<evidence type="ECO:0000313" key="3">
    <source>
        <dbReference type="Proteomes" id="UP000233618"/>
    </source>
</evidence>
<dbReference type="AlphaFoldDB" id="A0A2N3HS68"/>
<keyword evidence="1" id="KW-1133">Transmembrane helix</keyword>
<reference evidence="2 3" key="1">
    <citation type="journal article" date="2017" name="Front. Microbiol.">
        <title>Labilibaculum manganireducens gen. nov., sp. nov. and Labilibaculum filiforme sp. nov., Novel Bacteroidetes Isolated from Subsurface Sediments of the Baltic Sea.</title>
        <authorList>
            <person name="Vandieken V."/>
            <person name="Marshall I.P."/>
            <person name="Niemann H."/>
            <person name="Engelen B."/>
            <person name="Cypionka H."/>
        </authorList>
    </citation>
    <scope>NUCLEOTIDE SEQUENCE [LARGE SCALE GENOMIC DNA]</scope>
    <source>
        <strain evidence="2 3">59.10-2M</strain>
    </source>
</reference>
<organism evidence="2 3">
    <name type="scientific">Labilibaculum manganireducens</name>
    <dbReference type="NCBI Taxonomy" id="1940525"/>
    <lineage>
        <taxon>Bacteria</taxon>
        <taxon>Pseudomonadati</taxon>
        <taxon>Bacteroidota</taxon>
        <taxon>Bacteroidia</taxon>
        <taxon>Marinilabiliales</taxon>
        <taxon>Marinifilaceae</taxon>
        <taxon>Labilibaculum</taxon>
    </lineage>
</organism>